<dbReference type="EMBL" id="NKXS01006477">
    <property type="protein sequence ID" value="PIN01318.1"/>
    <property type="molecule type" value="Genomic_DNA"/>
</dbReference>
<organism evidence="2 3">
    <name type="scientific">Handroanthus impetiginosus</name>
    <dbReference type="NCBI Taxonomy" id="429701"/>
    <lineage>
        <taxon>Eukaryota</taxon>
        <taxon>Viridiplantae</taxon>
        <taxon>Streptophyta</taxon>
        <taxon>Embryophyta</taxon>
        <taxon>Tracheophyta</taxon>
        <taxon>Spermatophyta</taxon>
        <taxon>Magnoliopsida</taxon>
        <taxon>eudicotyledons</taxon>
        <taxon>Gunneridae</taxon>
        <taxon>Pentapetalae</taxon>
        <taxon>asterids</taxon>
        <taxon>lamiids</taxon>
        <taxon>Lamiales</taxon>
        <taxon>Bignoniaceae</taxon>
        <taxon>Crescentiina</taxon>
        <taxon>Tabebuia alliance</taxon>
        <taxon>Handroanthus</taxon>
    </lineage>
</organism>
<dbReference type="Pfam" id="PF08513">
    <property type="entry name" value="LisH"/>
    <property type="match status" value="1"/>
</dbReference>
<comment type="caution">
    <text evidence="2">The sequence shown here is derived from an EMBL/GenBank/DDBJ whole genome shotgun (WGS) entry which is preliminary data.</text>
</comment>
<dbReference type="PANTHER" id="PTHR44376:SF8">
    <property type="entry name" value="TRANSCRIPTIONAL COREPRESSOR LEUNIG-LIKE"/>
    <property type="match status" value="1"/>
</dbReference>
<dbReference type="PROSITE" id="PS50896">
    <property type="entry name" value="LISH"/>
    <property type="match status" value="1"/>
</dbReference>
<dbReference type="Proteomes" id="UP000231279">
    <property type="component" value="Unassembled WGS sequence"/>
</dbReference>
<dbReference type="OrthoDB" id="909062at2759"/>
<name>A0A2G9G7N7_9LAMI</name>
<reference evidence="3" key="1">
    <citation type="journal article" date="2018" name="Gigascience">
        <title>Genome assembly of the Pink Ipe (Handroanthus impetiginosus, Bignoniaceae), a highly valued, ecologically keystone Neotropical timber forest tree.</title>
        <authorList>
            <person name="Silva-Junior O.B."/>
            <person name="Grattapaglia D."/>
            <person name="Novaes E."/>
            <person name="Collevatti R.G."/>
        </authorList>
    </citation>
    <scope>NUCLEOTIDE SEQUENCE [LARGE SCALE GENOMIC DNA]</scope>
    <source>
        <strain evidence="3">cv. UFG-1</strain>
    </source>
</reference>
<dbReference type="PANTHER" id="PTHR44376">
    <property type="entry name" value="TRANSCRIPTIONAL REGULATOR OF FILAMENTOUS GROWTH FLO8"/>
    <property type="match status" value="1"/>
</dbReference>
<gene>
    <name evidence="2" type="ORF">CDL12_26176</name>
</gene>
<evidence type="ECO:0000313" key="2">
    <source>
        <dbReference type="EMBL" id="PIN01318.1"/>
    </source>
</evidence>
<dbReference type="InterPro" id="IPR006594">
    <property type="entry name" value="LisH"/>
</dbReference>
<evidence type="ECO:0000313" key="3">
    <source>
        <dbReference type="Proteomes" id="UP000231279"/>
    </source>
</evidence>
<dbReference type="STRING" id="429701.A0A2G9G7N7"/>
<proteinExistence type="predicted"/>
<protein>
    <submittedName>
        <fullName evidence="2">Uncharacterized protein</fullName>
    </submittedName>
</protein>
<sequence length="554" mass="62978">MEHWDPQMMLNMYIHNYFIRKDMHISAEIFAREANFYPRAVAINPPEGFLSEWWSLFWSVYSARCLKNTEATEGPSFKVSSILTLFNCCFVMCHILHSPRISHHFQASENLPQNSHLVMQSPDVSYMLQNTRNLLQSDLSTMMLRSEPKLPISNSSVMEGQTITNLIAARTHEQEPLGLHARDFSSGSQLLNADQFACMLTSSSYSSHQQEKVYNNPHLCFTRDIGTSLRRSTAVEPTLYSPKAIQFQMEPVDTDSRMHKQERLELPVRNLNSSSQISDVNQLACLLPSSSNYCSHLLENVYKRPLLSIARDDKSGSCLRISTAEEPTCNPRKAIQLKTETIDKDARICESDHHRLPVENLTSNSQLLDGDQLAPFLPSPSNCSHPPKNKKRQLSVTRDDDHGSCLRRSTKSPTPHAPKVIQLKTEPSDADGKIHEQEPLRLPVREFNSNSQLLGVDQIARLLSSSSNCSPPLKYVNKKGQHSLNRDDRCATSLRRSTAVEPTRRMLKAMHRKRQPPDNEIVWMPLDLAVMFEEDDSKNSKSPIPPRRCFVVMT</sequence>
<dbReference type="InterPro" id="IPR044716">
    <property type="entry name" value="LEUNIG-like"/>
</dbReference>
<evidence type="ECO:0000256" key="1">
    <source>
        <dbReference type="SAM" id="MobiDB-lite"/>
    </source>
</evidence>
<dbReference type="GO" id="GO:0003714">
    <property type="term" value="F:transcription corepressor activity"/>
    <property type="evidence" value="ECO:0007669"/>
    <property type="project" value="InterPro"/>
</dbReference>
<feature type="region of interest" description="Disordered" evidence="1">
    <location>
        <begin position="370"/>
        <end position="431"/>
    </location>
</feature>
<accession>A0A2G9G7N7</accession>
<dbReference type="AlphaFoldDB" id="A0A2G9G7N7"/>
<keyword evidence="3" id="KW-1185">Reference proteome</keyword>